<dbReference type="InterPro" id="IPR004252">
    <property type="entry name" value="Probable_transposase_24"/>
</dbReference>
<dbReference type="Pfam" id="PF03004">
    <property type="entry name" value="Transposase_24"/>
    <property type="match status" value="1"/>
</dbReference>
<organism evidence="2 3">
    <name type="scientific">Chenopodium quinoa</name>
    <name type="common">Quinoa</name>
    <dbReference type="NCBI Taxonomy" id="63459"/>
    <lineage>
        <taxon>Eukaryota</taxon>
        <taxon>Viridiplantae</taxon>
        <taxon>Streptophyta</taxon>
        <taxon>Embryophyta</taxon>
        <taxon>Tracheophyta</taxon>
        <taxon>Spermatophyta</taxon>
        <taxon>Magnoliopsida</taxon>
        <taxon>eudicotyledons</taxon>
        <taxon>Gunneridae</taxon>
        <taxon>Pentapetalae</taxon>
        <taxon>Caryophyllales</taxon>
        <taxon>Chenopodiaceae</taxon>
        <taxon>Chenopodioideae</taxon>
        <taxon>Atripliceae</taxon>
        <taxon>Chenopodium</taxon>
    </lineage>
</organism>
<protein>
    <submittedName>
        <fullName evidence="2">Uncharacterized protein</fullName>
    </submittedName>
</protein>
<dbReference type="Gramene" id="AUR62032700-RA">
    <property type="protein sequence ID" value="AUR62032700-RA:cds"/>
    <property type="gene ID" value="AUR62032700"/>
</dbReference>
<accession>A0A803MN49</accession>
<dbReference type="Proteomes" id="UP000596660">
    <property type="component" value="Unplaced"/>
</dbReference>
<evidence type="ECO:0000313" key="2">
    <source>
        <dbReference type="EnsemblPlants" id="AUR62032700-RA:cds"/>
    </source>
</evidence>
<proteinExistence type="predicted"/>
<sequence>MCFSRKFIEVERACPPTIKIDQWKLLVYNYWSSPKQRELEAEAASRREDGNEVTEINASSSNVTGSSQANDDPMYLKLWDKSKRHKNGKFDDEAEVKFNEFRQLHEKEIGEKGVDNLTLEEAYVKVLGHRSGYARGLGKGHPLLAQGWKDRKG</sequence>
<dbReference type="AlphaFoldDB" id="A0A803MN49"/>
<reference evidence="2" key="1">
    <citation type="journal article" date="2017" name="Nature">
        <title>The genome of Chenopodium quinoa.</title>
        <authorList>
            <person name="Jarvis D.E."/>
            <person name="Ho Y.S."/>
            <person name="Lightfoot D.J."/>
            <person name="Schmoeckel S.M."/>
            <person name="Li B."/>
            <person name="Borm T.J.A."/>
            <person name="Ohyanagi H."/>
            <person name="Mineta K."/>
            <person name="Michell C.T."/>
            <person name="Saber N."/>
            <person name="Kharbatia N.M."/>
            <person name="Rupper R.R."/>
            <person name="Sharp A.R."/>
            <person name="Dally N."/>
            <person name="Boughton B.A."/>
            <person name="Woo Y.H."/>
            <person name="Gao G."/>
            <person name="Schijlen E.G.W.M."/>
            <person name="Guo X."/>
            <person name="Momin A.A."/>
            <person name="Negrao S."/>
            <person name="Al-Babili S."/>
            <person name="Gehring C."/>
            <person name="Roessner U."/>
            <person name="Jung C."/>
            <person name="Murphy K."/>
            <person name="Arold S.T."/>
            <person name="Gojobori T."/>
            <person name="van der Linden C.G."/>
            <person name="van Loo E.N."/>
            <person name="Jellen E.N."/>
            <person name="Maughan P.J."/>
            <person name="Tester M."/>
        </authorList>
    </citation>
    <scope>NUCLEOTIDE SEQUENCE [LARGE SCALE GENOMIC DNA]</scope>
    <source>
        <strain evidence="2">cv. PI 614886</strain>
    </source>
</reference>
<reference evidence="2" key="2">
    <citation type="submission" date="2021-03" db="UniProtKB">
        <authorList>
            <consortium name="EnsemblPlants"/>
        </authorList>
    </citation>
    <scope>IDENTIFICATION</scope>
</reference>
<evidence type="ECO:0000256" key="1">
    <source>
        <dbReference type="SAM" id="MobiDB-lite"/>
    </source>
</evidence>
<feature type="compositionally biased region" description="Polar residues" evidence="1">
    <location>
        <begin position="54"/>
        <end position="70"/>
    </location>
</feature>
<name>A0A803MN49_CHEQI</name>
<feature type="region of interest" description="Disordered" evidence="1">
    <location>
        <begin position="41"/>
        <end position="71"/>
    </location>
</feature>
<keyword evidence="3" id="KW-1185">Reference proteome</keyword>
<feature type="compositionally biased region" description="Basic and acidic residues" evidence="1">
    <location>
        <begin position="41"/>
        <end position="50"/>
    </location>
</feature>
<evidence type="ECO:0000313" key="3">
    <source>
        <dbReference type="Proteomes" id="UP000596660"/>
    </source>
</evidence>
<dbReference type="EnsemblPlants" id="AUR62032700-RA">
    <property type="protein sequence ID" value="AUR62032700-RA:cds"/>
    <property type="gene ID" value="AUR62032700"/>
</dbReference>